<comment type="similarity">
    <text evidence="1">Belongs to the pectinesterase family.</text>
</comment>
<keyword evidence="2 5" id="KW-0378">Hydrolase</keyword>
<dbReference type="EMBL" id="CP001807">
    <property type="protein sequence ID" value="ACY49346.1"/>
    <property type="molecule type" value="Genomic_DNA"/>
</dbReference>
<dbReference type="OrthoDB" id="9800230at2"/>
<dbReference type="InterPro" id="IPR032342">
    <property type="entry name" value="DUF4861"/>
</dbReference>
<dbReference type="eggNOG" id="COG4677">
    <property type="taxonomic scope" value="Bacteria"/>
</dbReference>
<feature type="domain" description="Pectinesterase catalytic" evidence="4">
    <location>
        <begin position="551"/>
        <end position="716"/>
    </location>
</feature>
<dbReference type="EC" id="3.1.1.11" evidence="5"/>
<dbReference type="RefSeq" id="WP_012844956.1">
    <property type="nucleotide sequence ID" value="NC_013501.1"/>
</dbReference>
<name>D0MF90_RHOM4</name>
<reference evidence="5 6" key="1">
    <citation type="journal article" date="2009" name="Stand. Genomic Sci.">
        <title>Complete genome sequence of Rhodothermus marinus type strain (R-10).</title>
        <authorList>
            <person name="Nolan M."/>
            <person name="Tindall B.J."/>
            <person name="Pomrenke H."/>
            <person name="Lapidus A."/>
            <person name="Copeland A."/>
            <person name="Glavina Del Rio T."/>
            <person name="Lucas S."/>
            <person name="Chen F."/>
            <person name="Tice H."/>
            <person name="Cheng J.F."/>
            <person name="Saunders E."/>
            <person name="Han C."/>
            <person name="Bruce D."/>
            <person name="Goodwin L."/>
            <person name="Chain P."/>
            <person name="Pitluck S."/>
            <person name="Ovchinikova G."/>
            <person name="Pati A."/>
            <person name="Ivanova N."/>
            <person name="Mavromatis K."/>
            <person name="Chen A."/>
            <person name="Palaniappan K."/>
            <person name="Land M."/>
            <person name="Hauser L."/>
            <person name="Chang Y.J."/>
            <person name="Jeffries C.D."/>
            <person name="Brettin T."/>
            <person name="Goker M."/>
            <person name="Bristow J."/>
            <person name="Eisen J.A."/>
            <person name="Markowitz V."/>
            <person name="Hugenholtz P."/>
            <person name="Kyrpides N.C."/>
            <person name="Klenk H.P."/>
            <person name="Detter J.C."/>
        </authorList>
    </citation>
    <scope>NUCLEOTIDE SEQUENCE [LARGE SCALE GENOMIC DNA]</scope>
    <source>
        <strain evidence="6">ATCC 43812 / DSM 4252 / R-10</strain>
    </source>
</reference>
<sequence>MRWCRILLLGLLPLLGGAVETPEAVRVRVENPSDVARPDELVELAWAPLAERLPALTPEQVRVRDEASGRSVPHQVVDNDGDGRPDVLLFLVNLWPREARTYRVEAAAPETTFAARAFAYHEPQRDDVAWESDRVAYRTYGQGLWQLESLVSSGIDVWLKRVRDLVITRWYAKGHDAYHIDTGEGADFFSVGQSLGAGGTAIWHEGRLFPARNFKSYRILAAGPLRAIVELHYEPWEVGGRQVSEVRRITIDAGQYLFREEVTFRAADSEPLTYAIGLVKREGVTGAWKQRDDWTWLGVWGPVERKNGGHGELGTAVLMPGDRLEAVRETNDHYLLLGRMRPGEPVVHYAGAGWTAAGDFRQVEDWWAYLDRFVQRFREPLRVAILTPSTGALRTAPDTYTYAAVVDPAYVGPEGARVDGVRRYRTIGRALADVPADNDAPYVIFVRRGRYHEKLSIDRPFVYLIGEDRETTVLSYDDVAGGPCADSPLRRALLARWQAENRSAQPRQPDRCGTRGSFTLRIAAPAVRVAHLTVENAFDYPAYQDSLRDLQAVAVLIDREADRTVFYDCVIRGYQDTLFVEGNRSYFRNCTILGHVDFIFGGGTAVFEACDLISRDRGRPNNGYVVAPSTPRSRPYGLIFHRCRLLKESPAMAPASVWLGRPWHPSNQPGLVSSNAVFLHCYMDDHIRPEGWTEMHGVDPMGERLFEYGSSGPGAHPDRPQLTAAEAALYAPAHVLAGWTPWRDLV</sequence>
<dbReference type="PANTHER" id="PTHR31321">
    <property type="entry name" value="ACYL-COA THIOESTER HYDROLASE YBHC-RELATED"/>
    <property type="match status" value="1"/>
</dbReference>
<dbReference type="GO" id="GO:0042545">
    <property type="term" value="P:cell wall modification"/>
    <property type="evidence" value="ECO:0007669"/>
    <property type="project" value="InterPro"/>
</dbReference>
<evidence type="ECO:0000313" key="6">
    <source>
        <dbReference type="Proteomes" id="UP000002221"/>
    </source>
</evidence>
<dbReference type="HOGENOM" id="CLU_372500_0_0_10"/>
<evidence type="ECO:0000259" key="4">
    <source>
        <dbReference type="Pfam" id="PF01095"/>
    </source>
</evidence>
<evidence type="ECO:0000256" key="3">
    <source>
        <dbReference type="ARBA" id="ARBA00023085"/>
    </source>
</evidence>
<evidence type="ECO:0000256" key="2">
    <source>
        <dbReference type="ARBA" id="ARBA00022801"/>
    </source>
</evidence>
<feature type="domain" description="Pectinesterase catalytic" evidence="4">
    <location>
        <begin position="419"/>
        <end position="475"/>
    </location>
</feature>
<dbReference type="GO" id="GO:0030599">
    <property type="term" value="F:pectinesterase activity"/>
    <property type="evidence" value="ECO:0007669"/>
    <property type="project" value="UniProtKB-EC"/>
</dbReference>
<keyword evidence="6" id="KW-1185">Reference proteome</keyword>
<dbReference type="Pfam" id="PF16153">
    <property type="entry name" value="DUF4861"/>
    <property type="match status" value="1"/>
</dbReference>
<protein>
    <submittedName>
        <fullName evidence="5">Pectinesterase</fullName>
        <ecNumber evidence="5">3.1.1.11</ecNumber>
    </submittedName>
</protein>
<evidence type="ECO:0000256" key="1">
    <source>
        <dbReference type="ARBA" id="ARBA00008891"/>
    </source>
</evidence>
<dbReference type="Gene3D" id="2.160.20.10">
    <property type="entry name" value="Single-stranded right-handed beta-helix, Pectin lyase-like"/>
    <property type="match status" value="1"/>
</dbReference>
<accession>D0MF90</accession>
<dbReference type="GO" id="GO:0009279">
    <property type="term" value="C:cell outer membrane"/>
    <property type="evidence" value="ECO:0007669"/>
    <property type="project" value="TreeGrafter"/>
</dbReference>
<gene>
    <name evidence="5" type="ordered locus">Rmar_2469</name>
</gene>
<dbReference type="Pfam" id="PF01095">
    <property type="entry name" value="Pectinesterase"/>
    <property type="match status" value="2"/>
</dbReference>
<keyword evidence="3" id="KW-0063">Aspartyl esterase</keyword>
<dbReference type="InterPro" id="IPR011050">
    <property type="entry name" value="Pectin_lyase_fold/virulence"/>
</dbReference>
<dbReference type="SUPFAM" id="SSF51126">
    <property type="entry name" value="Pectin lyase-like"/>
    <property type="match status" value="1"/>
</dbReference>
<proteinExistence type="inferred from homology"/>
<dbReference type="PANTHER" id="PTHR31321:SF57">
    <property type="entry name" value="PECTINESTERASE 53-RELATED"/>
    <property type="match status" value="1"/>
</dbReference>
<dbReference type="KEGG" id="rmr:Rmar_2469"/>
<dbReference type="AlphaFoldDB" id="D0MF90"/>
<dbReference type="InterPro" id="IPR000070">
    <property type="entry name" value="Pectinesterase_cat"/>
</dbReference>
<dbReference type="STRING" id="518766.Rmar_2469"/>
<dbReference type="Proteomes" id="UP000002221">
    <property type="component" value="Chromosome"/>
</dbReference>
<dbReference type="InterPro" id="IPR012334">
    <property type="entry name" value="Pectin_lyas_fold"/>
</dbReference>
<organism evidence="5 6">
    <name type="scientific">Rhodothermus marinus (strain ATCC 43812 / DSM 4252 / R-10)</name>
    <name type="common">Rhodothermus obamensis</name>
    <dbReference type="NCBI Taxonomy" id="518766"/>
    <lineage>
        <taxon>Bacteria</taxon>
        <taxon>Pseudomonadati</taxon>
        <taxon>Rhodothermota</taxon>
        <taxon>Rhodothermia</taxon>
        <taxon>Rhodothermales</taxon>
        <taxon>Rhodothermaceae</taxon>
        <taxon>Rhodothermus</taxon>
    </lineage>
</organism>
<evidence type="ECO:0000313" key="5">
    <source>
        <dbReference type="EMBL" id="ACY49346.1"/>
    </source>
</evidence>